<comment type="caution">
    <text evidence="2">The sequence shown here is derived from an EMBL/GenBank/DDBJ whole genome shotgun (WGS) entry which is preliminary data.</text>
</comment>
<sequence>MTTPTQPSLPSSALIRSTIFVRDMARSAAFYRAIGLSETYIEARLAHPSATAILGFDDPRPFDICILKRPGPNYGMVGLFQLADGTTQEELPAPTGPARIGEVALVFYVTDILATMERLRALGATWAPEPQTFAMEHRAQLEVCLRDPDGVLINLVETDPAEQERMRPELDYAT</sequence>
<dbReference type="Proteomes" id="UP001162802">
    <property type="component" value="Unassembled WGS sequence"/>
</dbReference>
<evidence type="ECO:0000259" key="1">
    <source>
        <dbReference type="PROSITE" id="PS51819"/>
    </source>
</evidence>
<name>A0ABT0AF58_9SPHN</name>
<feature type="domain" description="VOC" evidence="1">
    <location>
        <begin position="13"/>
        <end position="158"/>
    </location>
</feature>
<evidence type="ECO:0000313" key="3">
    <source>
        <dbReference type="Proteomes" id="UP001162802"/>
    </source>
</evidence>
<dbReference type="SUPFAM" id="SSF54593">
    <property type="entry name" value="Glyoxalase/Bleomycin resistance protein/Dihydroxybiphenyl dioxygenase"/>
    <property type="match status" value="1"/>
</dbReference>
<dbReference type="InterPro" id="IPR037523">
    <property type="entry name" value="VOC_core"/>
</dbReference>
<dbReference type="PROSITE" id="PS51819">
    <property type="entry name" value="VOC"/>
    <property type="match status" value="1"/>
</dbReference>
<dbReference type="Pfam" id="PF00903">
    <property type="entry name" value="Glyoxalase"/>
    <property type="match status" value="1"/>
</dbReference>
<dbReference type="EMBL" id="JALHAT010000027">
    <property type="protein sequence ID" value="MCJ1961837.1"/>
    <property type="molecule type" value="Genomic_DNA"/>
</dbReference>
<dbReference type="Gene3D" id="3.10.180.10">
    <property type="entry name" value="2,3-Dihydroxybiphenyl 1,2-Dioxygenase, domain 1"/>
    <property type="match status" value="1"/>
</dbReference>
<accession>A0ABT0AF58</accession>
<keyword evidence="3" id="KW-1185">Reference proteome</keyword>
<dbReference type="InterPro" id="IPR029068">
    <property type="entry name" value="Glyas_Bleomycin-R_OHBP_Dase"/>
</dbReference>
<organism evidence="2 3">
    <name type="scientific">Novosphingobium mangrovi</name>
    <name type="common">ex Hu et al. 2023</name>
    <dbReference type="NCBI Taxonomy" id="2930094"/>
    <lineage>
        <taxon>Bacteria</taxon>
        <taxon>Pseudomonadati</taxon>
        <taxon>Pseudomonadota</taxon>
        <taxon>Alphaproteobacteria</taxon>
        <taxon>Sphingomonadales</taxon>
        <taxon>Sphingomonadaceae</taxon>
        <taxon>Novosphingobium</taxon>
    </lineage>
</organism>
<dbReference type="InterPro" id="IPR004360">
    <property type="entry name" value="Glyas_Fos-R_dOase_dom"/>
</dbReference>
<evidence type="ECO:0000313" key="2">
    <source>
        <dbReference type="EMBL" id="MCJ1961837.1"/>
    </source>
</evidence>
<protein>
    <submittedName>
        <fullName evidence="2">VOC family protein</fullName>
    </submittedName>
</protein>
<reference evidence="2" key="1">
    <citation type="submission" date="2022-03" db="EMBL/GenBank/DDBJ databases">
        <title>Identification of a novel bacterium isolated from mangrove sediments.</title>
        <authorList>
            <person name="Pan X."/>
        </authorList>
    </citation>
    <scope>NUCLEOTIDE SEQUENCE</scope>
    <source>
        <strain evidence="2">B2637</strain>
    </source>
</reference>
<dbReference type="RefSeq" id="WP_243801301.1">
    <property type="nucleotide sequence ID" value="NZ_JALHAT010000027.1"/>
</dbReference>
<gene>
    <name evidence="2" type="ORF">MTR65_14175</name>
</gene>
<proteinExistence type="predicted"/>